<accession>A0A8H7UPQ0</accession>
<dbReference type="InterPro" id="IPR000477">
    <property type="entry name" value="RT_dom"/>
</dbReference>
<dbReference type="CDD" id="cd01650">
    <property type="entry name" value="RT_nLTR_like"/>
    <property type="match status" value="1"/>
</dbReference>
<keyword evidence="4" id="KW-1185">Reference proteome</keyword>
<dbReference type="InterPro" id="IPR036691">
    <property type="entry name" value="Endo/exonu/phosph_ase_sf"/>
</dbReference>
<evidence type="ECO:0000259" key="2">
    <source>
        <dbReference type="Pfam" id="PF14529"/>
    </source>
</evidence>
<feature type="non-terminal residue" evidence="3">
    <location>
        <position position="1"/>
    </location>
</feature>
<evidence type="ECO:0000313" key="3">
    <source>
        <dbReference type="EMBL" id="KAG2190955.1"/>
    </source>
</evidence>
<dbReference type="AlphaFoldDB" id="A0A8H7UPQ0"/>
<organism evidence="3 4">
    <name type="scientific">Mucor saturninus</name>
    <dbReference type="NCBI Taxonomy" id="64648"/>
    <lineage>
        <taxon>Eukaryota</taxon>
        <taxon>Fungi</taxon>
        <taxon>Fungi incertae sedis</taxon>
        <taxon>Mucoromycota</taxon>
        <taxon>Mucoromycotina</taxon>
        <taxon>Mucoromycetes</taxon>
        <taxon>Mucorales</taxon>
        <taxon>Mucorineae</taxon>
        <taxon>Mucoraceae</taxon>
        <taxon>Mucor</taxon>
    </lineage>
</organism>
<dbReference type="GO" id="GO:0003824">
    <property type="term" value="F:catalytic activity"/>
    <property type="evidence" value="ECO:0007669"/>
    <property type="project" value="InterPro"/>
</dbReference>
<sequence>EDRHSGEYGISLLTSPLFPYSVVTFPFTSKFFYACQIQHYVLLCFYLPPSMDDDLAINLMEEAIAPFINNIEIKNIILLGDFNARLGNITGEKNNTNNSRSIPFFNFITHHGLTIQNIDLAYGKHTFINNSGSSIIDFFITSNDDLTVAPYMEIRDDLHLNSDHKLVYFSFTHDFNPPTASIPHPRQLWNIHKFRASNKKRHIRPIQKYRRCISSPLQSLHEKLGPFIMQDLSELTNIIYNALDQSVGRKEPRDRNWKWFWTQDLEDATEKREKLYKKWHRVRNLNKALYWEQLQQAAEVVRRLIQSSRNKYFRQFCDKLSTTEFSKATNKINSIRRGKSTMKSTLQHIDGPQAAVDHITSTWKSVFSGFDIEIPFDTDSVHAMILMLPNNKAPGHDHIKAEMLKPIIDLISPILHAFYSLCWQYAIIPKPWNLAQVIPIYKQKGDPNDPINYRPISLICVFRKILEVCLSYVLIPDSIPLDSIQGGFRHSRSTLDQALCLQELMIHYKKKHALQNNNYQISSPLHTMLQLMFNNVQIQVLLKGITSTSPFNPVTGVLEGSTLSPHLYSIYINSLATALRDIDTSDKLTYAHVKPIDPITSNPSSSSIPINSLLFADDVVLIGSTSNTQKLLDICQSHSFYLGYRWNPLKSAIILPPTPFRYAPIIYPFTLYDEQIPFVSSFKYLGVYFNHTGIDNKTMIHHNATKGTQVMKILSSLGANATGFDKFLYFEFYKCFIRPIFEYGLPLLTPTKQVFKTLETAQENACRMIVHGHRTSSTHVIKHMNDIPDMADRIVILCAKNIRRTHLLPPGSLLLLFIEQLSHAQTYYWIKLQRKNTIWQQIITPLSLPRSTRRVDVPFQTINLKIKTYLLSQLHLKQSKLFFLGKCRPVIGNDPIMYIPMTIFERSRLIRWRMGWLPGKPKPCTNCNRNNTLTTRSHVNECFQIDANLNMHIDAFLNKTPSSPPKSAATKFFLKTRWIVLSDFLYQLESICLPPDEIINPDSADHQPFIDWIYSRSNSAPPSILG</sequence>
<gene>
    <name evidence="3" type="ORF">INT47_005772</name>
</gene>
<proteinExistence type="predicted"/>
<comment type="caution">
    <text evidence="3">The sequence shown here is derived from an EMBL/GenBank/DDBJ whole genome shotgun (WGS) entry which is preliminary data.</text>
</comment>
<evidence type="ECO:0008006" key="5">
    <source>
        <dbReference type="Google" id="ProtNLM"/>
    </source>
</evidence>
<dbReference type="Pfam" id="PF00078">
    <property type="entry name" value="RVT_1"/>
    <property type="match status" value="1"/>
</dbReference>
<evidence type="ECO:0000313" key="4">
    <source>
        <dbReference type="Proteomes" id="UP000603453"/>
    </source>
</evidence>
<dbReference type="PANTHER" id="PTHR19446">
    <property type="entry name" value="REVERSE TRANSCRIPTASES"/>
    <property type="match status" value="1"/>
</dbReference>
<dbReference type="EMBL" id="JAEPRD010000505">
    <property type="protein sequence ID" value="KAG2190955.1"/>
    <property type="molecule type" value="Genomic_DNA"/>
</dbReference>
<name>A0A8H7UPQ0_9FUNG</name>
<reference evidence="3" key="1">
    <citation type="submission" date="2020-12" db="EMBL/GenBank/DDBJ databases">
        <title>Metabolic potential, ecology and presence of endohyphal bacteria is reflected in genomic diversity of Mucoromycotina.</title>
        <authorList>
            <person name="Muszewska A."/>
            <person name="Okrasinska A."/>
            <person name="Steczkiewicz K."/>
            <person name="Drgas O."/>
            <person name="Orlowska M."/>
            <person name="Perlinska-Lenart U."/>
            <person name="Aleksandrzak-Piekarczyk T."/>
            <person name="Szatraj K."/>
            <person name="Zielenkiewicz U."/>
            <person name="Pilsyk S."/>
            <person name="Malc E."/>
            <person name="Mieczkowski P."/>
            <person name="Kruszewska J.S."/>
            <person name="Biernat P."/>
            <person name="Pawlowska J."/>
        </authorList>
    </citation>
    <scope>NUCLEOTIDE SEQUENCE</scope>
    <source>
        <strain evidence="3">WA0000017839</strain>
    </source>
</reference>
<feature type="domain" description="Reverse transcriptase" evidence="1">
    <location>
        <begin position="446"/>
        <end position="688"/>
    </location>
</feature>
<dbReference type="InterPro" id="IPR005135">
    <property type="entry name" value="Endo/exonuclease/phosphatase"/>
</dbReference>
<dbReference type="Proteomes" id="UP000603453">
    <property type="component" value="Unassembled WGS sequence"/>
</dbReference>
<dbReference type="OrthoDB" id="5514950at2759"/>
<dbReference type="Gene3D" id="3.60.10.10">
    <property type="entry name" value="Endonuclease/exonuclease/phosphatase"/>
    <property type="match status" value="1"/>
</dbReference>
<evidence type="ECO:0000259" key="1">
    <source>
        <dbReference type="Pfam" id="PF00078"/>
    </source>
</evidence>
<dbReference type="Pfam" id="PF14529">
    <property type="entry name" value="Exo_endo_phos_2"/>
    <property type="match status" value="1"/>
</dbReference>
<feature type="domain" description="Endonuclease/exonuclease/phosphatase" evidence="2">
    <location>
        <begin position="42"/>
        <end position="167"/>
    </location>
</feature>
<dbReference type="SUPFAM" id="SSF56219">
    <property type="entry name" value="DNase I-like"/>
    <property type="match status" value="1"/>
</dbReference>
<protein>
    <recommendedName>
        <fullName evidence="5">Reverse transcriptase domain-containing protein</fullName>
    </recommendedName>
</protein>